<name>W0P3T4_BUCMP</name>
<reference evidence="6 7" key="1">
    <citation type="journal article" date="2013" name="BMC Genomics">
        <title>Comparative analysis of genome sequences from four strains of the Buchnera aphidicola Mp endosymbion of the green peach aphid, Myzus persicae.</title>
        <authorList>
            <person name="Jiang Z."/>
            <person name="Jones D.H."/>
            <person name="Khuri S."/>
            <person name="Tsinoremas N.F."/>
            <person name="Wyss T."/>
            <person name="Jander G."/>
            <person name="Wilson A.C."/>
        </authorList>
    </citation>
    <scope>NUCLEOTIDE SEQUENCE [LARGE SCALE GENOMIC DNA]</scope>
    <source>
        <strain evidence="7">str. USDA (Myzus persicae)</strain>
    </source>
</reference>
<evidence type="ECO:0000313" key="7">
    <source>
        <dbReference type="Proteomes" id="UP000019087"/>
    </source>
</evidence>
<feature type="transmembrane region" description="Helical" evidence="5">
    <location>
        <begin position="50"/>
        <end position="68"/>
    </location>
</feature>
<comment type="similarity">
    <text evidence="5">Belongs to the YciB family.</text>
</comment>
<evidence type="ECO:0000313" key="6">
    <source>
        <dbReference type="EMBL" id="AHG60107.1"/>
    </source>
</evidence>
<accession>W0P3T4</accession>
<proteinExistence type="inferred from homology"/>
<feature type="transmembrane region" description="Helical" evidence="5">
    <location>
        <begin position="80"/>
        <end position="100"/>
    </location>
</feature>
<protein>
    <recommendedName>
        <fullName evidence="5">Inner membrane-spanning protein YciB</fullName>
    </recommendedName>
</protein>
<keyword evidence="2 5" id="KW-0812">Transmembrane</keyword>
<keyword evidence="5" id="KW-0997">Cell inner membrane</keyword>
<evidence type="ECO:0000256" key="1">
    <source>
        <dbReference type="ARBA" id="ARBA00022475"/>
    </source>
</evidence>
<dbReference type="NCBIfam" id="NF001324">
    <property type="entry name" value="PRK00259.1-2"/>
    <property type="match status" value="1"/>
</dbReference>
<evidence type="ECO:0000256" key="2">
    <source>
        <dbReference type="ARBA" id="ARBA00022692"/>
    </source>
</evidence>
<dbReference type="HAMAP" id="MF_00189">
    <property type="entry name" value="YciB"/>
    <property type="match status" value="1"/>
</dbReference>
<evidence type="ECO:0000256" key="4">
    <source>
        <dbReference type="ARBA" id="ARBA00023136"/>
    </source>
</evidence>
<feature type="transmembrane region" description="Helical" evidence="5">
    <location>
        <begin position="151"/>
        <end position="171"/>
    </location>
</feature>
<dbReference type="KEGG" id="bapu:BUMPUSDA_CDS00322"/>
<dbReference type="PANTHER" id="PTHR36917:SF1">
    <property type="entry name" value="INNER MEMBRANE-SPANNING PROTEIN YCIB"/>
    <property type="match status" value="1"/>
</dbReference>
<feature type="transmembrane region" description="Helical" evidence="5">
    <location>
        <begin position="20"/>
        <end position="43"/>
    </location>
</feature>
<dbReference type="EMBL" id="CP002697">
    <property type="protein sequence ID" value="AHG60107.1"/>
    <property type="molecule type" value="Genomic_DNA"/>
</dbReference>
<dbReference type="PATRIC" id="fig|1009856.3.peg.266"/>
<dbReference type="HOGENOM" id="CLU_089554_2_0_6"/>
<dbReference type="Proteomes" id="UP000019087">
    <property type="component" value="Chromosome"/>
</dbReference>
<dbReference type="PANTHER" id="PTHR36917">
    <property type="entry name" value="INTRACELLULAR SEPTATION PROTEIN A-RELATED"/>
    <property type="match status" value="1"/>
</dbReference>
<keyword evidence="4 5" id="KW-0472">Membrane</keyword>
<dbReference type="AlphaFoldDB" id="W0P3T4"/>
<comment type="subcellular location">
    <subcellularLocation>
        <location evidence="5">Cell inner membrane</location>
        <topology evidence="5">Multi-pass membrane protein</topology>
    </subcellularLocation>
</comment>
<feature type="transmembrane region" description="Helical" evidence="5">
    <location>
        <begin position="121"/>
        <end position="139"/>
    </location>
</feature>
<comment type="function">
    <text evidence="5">Plays a role in cell envelope biogenesis, maintenance of cell envelope integrity and membrane homeostasis.</text>
</comment>
<keyword evidence="3 5" id="KW-1133">Transmembrane helix</keyword>
<dbReference type="NCBIfam" id="TIGR00997">
    <property type="entry name" value="ispZ"/>
    <property type="match status" value="1"/>
</dbReference>
<evidence type="ECO:0000256" key="5">
    <source>
        <dbReference type="HAMAP-Rule" id="MF_00189"/>
    </source>
</evidence>
<gene>
    <name evidence="6" type="primary">ycib</name>
    <name evidence="5" type="synonym">yciB</name>
    <name evidence="6" type="ORF">BUMPUSDA_CDS00322</name>
</gene>
<dbReference type="GO" id="GO:0005886">
    <property type="term" value="C:plasma membrane"/>
    <property type="evidence" value="ECO:0007669"/>
    <property type="project" value="UniProtKB-SubCell"/>
</dbReference>
<dbReference type="Pfam" id="PF04279">
    <property type="entry name" value="IspA"/>
    <property type="match status" value="1"/>
</dbReference>
<dbReference type="InterPro" id="IPR006008">
    <property type="entry name" value="YciB"/>
</dbReference>
<keyword evidence="1 5" id="KW-1003">Cell membrane</keyword>
<sequence>MKQMLNILPMLTFFIFYQFYDIFIASGALIISSGFICIFYWFLYNEIDKINLFSFFIITFLGSLTIFFHNSQFIKWKITIIYMIFSIILFISQFLTKKTIIQRFLEKEIKISDIYWRKINFFWASFFLFCSLLNIYIAYWCSEKTWVNFKVFGFTTLTFFLILITGIYINLKTVKQK</sequence>
<evidence type="ECO:0000256" key="3">
    <source>
        <dbReference type="ARBA" id="ARBA00022989"/>
    </source>
</evidence>
<organism evidence="6 7">
    <name type="scientific">Buchnera aphidicola str. USDA</name>
    <name type="common">Myzus persicae</name>
    <dbReference type="NCBI Taxonomy" id="1009856"/>
    <lineage>
        <taxon>Bacteria</taxon>
        <taxon>Pseudomonadati</taxon>
        <taxon>Pseudomonadota</taxon>
        <taxon>Gammaproteobacteria</taxon>
        <taxon>Enterobacterales</taxon>
        <taxon>Erwiniaceae</taxon>
        <taxon>Buchnera</taxon>
    </lineage>
</organism>
<dbReference type="RefSeq" id="WP_025368913.1">
    <property type="nucleotide sequence ID" value="NZ_CP002697.1"/>
</dbReference>